<name>A0A7S8IFN5_9CHLR</name>
<evidence type="ECO:0000313" key="1">
    <source>
        <dbReference type="EMBL" id="QPC83787.1"/>
    </source>
</evidence>
<gene>
    <name evidence="1" type="ORF">G4Y79_05250</name>
</gene>
<accession>A0A7S8IFN5</accession>
<dbReference type="RefSeq" id="WP_195171851.1">
    <property type="nucleotide sequence ID" value="NZ_CP062983.1"/>
</dbReference>
<evidence type="ECO:0000313" key="2">
    <source>
        <dbReference type="Proteomes" id="UP000594468"/>
    </source>
</evidence>
<reference evidence="1 2" key="1">
    <citation type="submission" date="2020-02" db="EMBL/GenBank/DDBJ databases">
        <authorList>
            <person name="Zheng R.K."/>
            <person name="Sun C.M."/>
        </authorList>
    </citation>
    <scope>NUCLEOTIDE SEQUENCE [LARGE SCALE GENOMIC DNA]</scope>
    <source>
        <strain evidence="2">rifampicinis</strain>
    </source>
</reference>
<proteinExistence type="predicted"/>
<organism evidence="1 2">
    <name type="scientific">Phototrophicus methaneseepsis</name>
    <dbReference type="NCBI Taxonomy" id="2710758"/>
    <lineage>
        <taxon>Bacteria</taxon>
        <taxon>Bacillati</taxon>
        <taxon>Chloroflexota</taxon>
        <taxon>Candidatus Thermofontia</taxon>
        <taxon>Phototrophicales</taxon>
        <taxon>Phototrophicaceae</taxon>
        <taxon>Phototrophicus</taxon>
    </lineage>
</organism>
<dbReference type="AlphaFoldDB" id="A0A7S8IFN5"/>
<sequence>MTLDFYEVKIDMYHNNSYSHPAADITERVQFAGTTWETGVMDAEQRLGRPTRLNLAISNDDGAFFKKDVEQLVNNAFETWTGPLVPDGWSQNGVRTATTSINSEDSFGVTLAHFVTNGADIGLSQTVLTVGEEYTVTVQCSNRLNGSLRVGDSVNPTAAGSINGTGLYVMHFKAHSETFQIVTSGATDMTLQFVELRPRYPYGSITKNMNIRIRMRASAADAFQPVWYGKIQSVTKDWWTYSTNPAVQLTASDPRALLDRQTVEIPLQQAVRSDQIIKLVMDDAPTPWPYQSDYAVFDDISTFQGNLYFFDASLYYEGEPGQFTAPWVPDVQDMGRGIPPLKLIEQAVEAEQGRFYWDAHRAKFIFHNRYHDFDAPLAYTFNEDHIHDVVLSEMEDVINQQEVQYYPRRTGGKGMSIYTATNLPIRISAGQERVITAAYTDTGEPDARLTAIGPIVVRFSANTKEDGSGLDGAGHLIQIVETSPNRARITYWNPSGEDVYITYLQVFGDALYTYSPVSVVGYNAESAHIHDMQPGTLMTLDLVDNETDAQIIADSIVARYGTQAERVKQISVSLTEDDVVFARDMLALRVGNRVRIQNSVAHHDRHYIIQGIRHTPMPDQHVMTFILMDNDRYPVAKFDDVTDFSDTYYFAP</sequence>
<keyword evidence="2" id="KW-1185">Reference proteome</keyword>
<dbReference type="KEGG" id="pmet:G4Y79_05250"/>
<dbReference type="Proteomes" id="UP000594468">
    <property type="component" value="Chromosome"/>
</dbReference>
<dbReference type="EMBL" id="CP062983">
    <property type="protein sequence ID" value="QPC83787.1"/>
    <property type="molecule type" value="Genomic_DNA"/>
</dbReference>
<protein>
    <submittedName>
        <fullName evidence="1">Uncharacterized protein</fullName>
    </submittedName>
</protein>